<keyword evidence="5" id="KW-0812">Transmembrane</keyword>
<evidence type="ECO:0000256" key="5">
    <source>
        <dbReference type="SAM" id="Phobius"/>
    </source>
</evidence>
<gene>
    <name evidence="8" type="ORF">EPV75_11250</name>
</gene>
<dbReference type="PROSITE" id="PS50887">
    <property type="entry name" value="GGDEF"/>
    <property type="match status" value="1"/>
</dbReference>
<comment type="catalytic activity">
    <reaction evidence="4">
        <text>3',3'-c-di-GMP + H2O = 5'-phosphoguanylyl(3'-&gt;5')guanosine + H(+)</text>
        <dbReference type="Rhea" id="RHEA:24902"/>
        <dbReference type="ChEBI" id="CHEBI:15377"/>
        <dbReference type="ChEBI" id="CHEBI:15378"/>
        <dbReference type="ChEBI" id="CHEBI:58754"/>
        <dbReference type="ChEBI" id="CHEBI:58805"/>
        <dbReference type="EC" id="3.1.4.52"/>
    </reaction>
    <physiologicalReaction direction="left-to-right" evidence="4">
        <dbReference type="Rhea" id="RHEA:24903"/>
    </physiologicalReaction>
</comment>
<dbReference type="InterPro" id="IPR000160">
    <property type="entry name" value="GGDEF_dom"/>
</dbReference>
<dbReference type="SUPFAM" id="SSF141868">
    <property type="entry name" value="EAL domain-like"/>
    <property type="match status" value="1"/>
</dbReference>
<dbReference type="Pfam" id="PF00563">
    <property type="entry name" value="EAL"/>
    <property type="match status" value="1"/>
</dbReference>
<feature type="domain" description="GGDEF" evidence="7">
    <location>
        <begin position="267"/>
        <end position="400"/>
    </location>
</feature>
<evidence type="ECO:0000313" key="8">
    <source>
        <dbReference type="EMBL" id="QAB16197.1"/>
    </source>
</evidence>
<keyword evidence="3" id="KW-0973">c-di-GMP</keyword>
<feature type="transmembrane region" description="Helical" evidence="5">
    <location>
        <begin position="7"/>
        <end position="28"/>
    </location>
</feature>
<protein>
    <recommendedName>
        <fullName evidence="2">cyclic-guanylate-specific phosphodiesterase</fullName>
        <ecNumber evidence="2">3.1.4.52</ecNumber>
    </recommendedName>
</protein>
<evidence type="ECO:0000256" key="2">
    <source>
        <dbReference type="ARBA" id="ARBA00012282"/>
    </source>
</evidence>
<evidence type="ECO:0000256" key="1">
    <source>
        <dbReference type="ARBA" id="ARBA00001946"/>
    </source>
</evidence>
<dbReference type="RefSeq" id="WP_128385456.1">
    <property type="nucleotide sequence ID" value="NZ_CP035033.1"/>
</dbReference>
<dbReference type="SUPFAM" id="SSF55073">
    <property type="entry name" value="Nucleotide cyclase"/>
    <property type="match status" value="1"/>
</dbReference>
<dbReference type="InterPro" id="IPR035919">
    <property type="entry name" value="EAL_sf"/>
</dbReference>
<name>A0A410H5M0_9GAMM</name>
<proteinExistence type="predicted"/>
<evidence type="ECO:0000256" key="3">
    <source>
        <dbReference type="ARBA" id="ARBA00022636"/>
    </source>
</evidence>
<dbReference type="InterPro" id="IPR029787">
    <property type="entry name" value="Nucleotide_cyclase"/>
</dbReference>
<dbReference type="CDD" id="cd01949">
    <property type="entry name" value="GGDEF"/>
    <property type="match status" value="1"/>
</dbReference>
<dbReference type="GO" id="GO:0071732">
    <property type="term" value="P:cellular response to nitric oxide"/>
    <property type="evidence" value="ECO:0007669"/>
    <property type="project" value="UniProtKB-ARBA"/>
</dbReference>
<organism evidence="8 9">
    <name type="scientific">Hydrogenovibrio thermophilus</name>
    <dbReference type="NCBI Taxonomy" id="265883"/>
    <lineage>
        <taxon>Bacteria</taxon>
        <taxon>Pseudomonadati</taxon>
        <taxon>Pseudomonadota</taxon>
        <taxon>Gammaproteobacteria</taxon>
        <taxon>Thiotrichales</taxon>
        <taxon>Piscirickettsiaceae</taxon>
        <taxon>Hydrogenovibrio</taxon>
    </lineage>
</organism>
<evidence type="ECO:0000259" key="6">
    <source>
        <dbReference type="PROSITE" id="PS50883"/>
    </source>
</evidence>
<feature type="transmembrane region" description="Helical" evidence="5">
    <location>
        <begin position="164"/>
        <end position="182"/>
    </location>
</feature>
<dbReference type="Pfam" id="PF00990">
    <property type="entry name" value="GGDEF"/>
    <property type="match status" value="1"/>
</dbReference>
<dbReference type="PANTHER" id="PTHR44757">
    <property type="entry name" value="DIGUANYLATE CYCLASE DGCP"/>
    <property type="match status" value="1"/>
</dbReference>
<dbReference type="GO" id="GO:0071111">
    <property type="term" value="F:cyclic-guanylate-specific phosphodiesterase activity"/>
    <property type="evidence" value="ECO:0007669"/>
    <property type="project" value="UniProtKB-EC"/>
</dbReference>
<dbReference type="EC" id="3.1.4.52" evidence="2"/>
<dbReference type="AlphaFoldDB" id="A0A410H5M0"/>
<sequence>MISIRRFFITAIVALVLVFYGVFLYYFLNDQQKKTDLILENIRHDLSETAYVVSTEMATPQELREFKSFLHRKVANNPLVAAMAIASGSKILITTEHDIRSAPPKKNTQDKLKGLSAHEMLRYDIYETDIPYFIQNQPAYLKLYLYIDKAYLENYFAENTTNSLLFFGVVPLLLLGLLWGLLKRFVTNPLELLRQYAYYQSEIPKRFKLRELEYIRASMVQTFTRLDEEKSELYRLARTDNLSGLANRNHLNERLNWLISEFSRSGQEFALLFMDLDNFKTVNDTLGHEVGDKLLRNVSSLIKQVLRDYDIIARVGGDEFVIVVNHHGNEHELINIIQRVIEKISDVHLVDNHPVKVSASVGVVLYPKDGQSITTLMKNADIAMYEAKNAGKNQFKFFTESLHQQLVHEIELENNMQRALDNGEFELYYQPKISVTTGQVTGAEALIRWIDPNKGVITPDRFIPSAEKSGLMVPLGDWVLETAVRQQIDWKKRGLGDFQVSVNLSPVQLINNHFEEKLNRLIQESGITPSKLDVEMTESQFMENSEQNLSLLHAIQQKGISISLDDFGTGYSSLAYLKKFPINTLKIDKTFMDDYDTESGAIFIETIIKIAQTLNLNVVAEGIEHPEQLDYLVKTGCETYQGFFCSRPLPAAEFEKFLTMEKSCCH</sequence>
<accession>A0A410H5M0</accession>
<dbReference type="PROSITE" id="PS50883">
    <property type="entry name" value="EAL"/>
    <property type="match status" value="1"/>
</dbReference>
<reference evidence="8 9" key="1">
    <citation type="journal article" date="2018" name="Environ. Microbiol.">
        <title>Genomes of ubiquitous marine and hypersaline Hydrogenovibrio, Thiomicrorhabdus and Thiomicrospira spp. encode a diversity of mechanisms to sustain chemolithoautotrophy in heterogeneous environments.</title>
        <authorList>
            <person name="Scott K.M."/>
            <person name="Williams J."/>
            <person name="Porter C.M.B."/>
            <person name="Russel S."/>
            <person name="Harmer T.L."/>
            <person name="Paul J.H."/>
            <person name="Antonen K.M."/>
            <person name="Bridges M.K."/>
            <person name="Camper G.J."/>
            <person name="Campla C.K."/>
            <person name="Casella L.G."/>
            <person name="Chase E."/>
            <person name="Conrad J.W."/>
            <person name="Cruz M.C."/>
            <person name="Dunlap D.S."/>
            <person name="Duran L."/>
            <person name="Fahsbender E.M."/>
            <person name="Goldsmith D.B."/>
            <person name="Keeley R.F."/>
            <person name="Kondoff M.R."/>
            <person name="Kussy B.I."/>
            <person name="Lane M.K."/>
            <person name="Lawler S."/>
            <person name="Leigh B.A."/>
            <person name="Lewis C."/>
            <person name="Lostal L.M."/>
            <person name="Marking D."/>
            <person name="Mancera P.A."/>
            <person name="McClenthan E.C."/>
            <person name="McIntyre E.A."/>
            <person name="Mine J.A."/>
            <person name="Modi S."/>
            <person name="Moore B.D."/>
            <person name="Morgan W.A."/>
            <person name="Nelson K.M."/>
            <person name="Nguyen K.N."/>
            <person name="Ogburn N."/>
            <person name="Parrino D.G."/>
            <person name="Pedapudi A.D."/>
            <person name="Pelham R.P."/>
            <person name="Preece A.M."/>
            <person name="Rampersad E.A."/>
            <person name="Richardson J.C."/>
            <person name="Rodgers C.M."/>
            <person name="Schaffer B.L."/>
            <person name="Sheridan N.E."/>
            <person name="Solone M.R."/>
            <person name="Staley Z.R."/>
            <person name="Tabuchi M."/>
            <person name="Waide R.J."/>
            <person name="Wanjugi P.W."/>
            <person name="Young S."/>
            <person name="Clum A."/>
            <person name="Daum C."/>
            <person name="Huntemann M."/>
            <person name="Ivanova N."/>
            <person name="Kyrpides N."/>
            <person name="Mikhailova N."/>
            <person name="Palaniappan K."/>
            <person name="Pillay M."/>
            <person name="Reddy T.B.K."/>
            <person name="Shapiro N."/>
            <person name="Stamatis D."/>
            <person name="Varghese N."/>
            <person name="Woyke T."/>
            <person name="Boden R."/>
            <person name="Freyermuth S.K."/>
            <person name="Kerfeld C.A."/>
        </authorList>
    </citation>
    <scope>NUCLEOTIDE SEQUENCE [LARGE SCALE GENOMIC DNA]</scope>
    <source>
        <strain evidence="8 9">JR-2</strain>
    </source>
</reference>
<dbReference type="SMART" id="SM00267">
    <property type="entry name" value="GGDEF"/>
    <property type="match status" value="1"/>
</dbReference>
<evidence type="ECO:0000313" key="9">
    <source>
        <dbReference type="Proteomes" id="UP000285478"/>
    </source>
</evidence>
<evidence type="ECO:0000256" key="4">
    <source>
        <dbReference type="ARBA" id="ARBA00051114"/>
    </source>
</evidence>
<dbReference type="Gene3D" id="3.20.20.450">
    <property type="entry name" value="EAL domain"/>
    <property type="match status" value="1"/>
</dbReference>
<comment type="cofactor">
    <cofactor evidence="1">
        <name>Mg(2+)</name>
        <dbReference type="ChEBI" id="CHEBI:18420"/>
    </cofactor>
</comment>
<dbReference type="InterPro" id="IPR043128">
    <property type="entry name" value="Rev_trsase/Diguanyl_cyclase"/>
</dbReference>
<feature type="domain" description="EAL" evidence="6">
    <location>
        <begin position="409"/>
        <end position="662"/>
    </location>
</feature>
<keyword evidence="9" id="KW-1185">Reference proteome</keyword>
<dbReference type="InterPro" id="IPR001633">
    <property type="entry name" value="EAL_dom"/>
</dbReference>
<keyword evidence="5" id="KW-1133">Transmembrane helix</keyword>
<dbReference type="CDD" id="cd01948">
    <property type="entry name" value="EAL"/>
    <property type="match status" value="1"/>
</dbReference>
<dbReference type="Proteomes" id="UP000285478">
    <property type="component" value="Chromosome"/>
</dbReference>
<dbReference type="FunFam" id="3.30.70.270:FF:000001">
    <property type="entry name" value="Diguanylate cyclase domain protein"/>
    <property type="match status" value="1"/>
</dbReference>
<dbReference type="EMBL" id="CP035033">
    <property type="protein sequence ID" value="QAB16197.1"/>
    <property type="molecule type" value="Genomic_DNA"/>
</dbReference>
<dbReference type="Gene3D" id="3.30.70.270">
    <property type="match status" value="1"/>
</dbReference>
<dbReference type="InterPro" id="IPR052155">
    <property type="entry name" value="Biofilm_reg_signaling"/>
</dbReference>
<dbReference type="SMART" id="SM00052">
    <property type="entry name" value="EAL"/>
    <property type="match status" value="1"/>
</dbReference>
<dbReference type="NCBIfam" id="TIGR00254">
    <property type="entry name" value="GGDEF"/>
    <property type="match status" value="1"/>
</dbReference>
<evidence type="ECO:0000259" key="7">
    <source>
        <dbReference type="PROSITE" id="PS50887"/>
    </source>
</evidence>
<dbReference type="FunFam" id="3.20.20.450:FF:000001">
    <property type="entry name" value="Cyclic di-GMP phosphodiesterase yahA"/>
    <property type="match status" value="1"/>
</dbReference>
<keyword evidence="5" id="KW-0472">Membrane</keyword>
<dbReference type="KEGG" id="htr:EPV75_11250"/>
<dbReference type="PANTHER" id="PTHR44757:SF2">
    <property type="entry name" value="BIOFILM ARCHITECTURE MAINTENANCE PROTEIN MBAA"/>
    <property type="match status" value="1"/>
</dbReference>